<protein>
    <recommendedName>
        <fullName evidence="3">Reverse transcriptase domain-containing protein</fullName>
    </recommendedName>
</protein>
<dbReference type="PANTHER" id="PTHR37984">
    <property type="entry name" value="PROTEIN CBG26694"/>
    <property type="match status" value="1"/>
</dbReference>
<keyword evidence="2" id="KW-1185">Reference proteome</keyword>
<dbReference type="InterPro" id="IPR050951">
    <property type="entry name" value="Retrovirus_Pol_polyprotein"/>
</dbReference>
<accession>A0A0B1SN42</accession>
<organism evidence="1 2">
    <name type="scientific">Oesophagostomum dentatum</name>
    <name type="common">Nodular worm</name>
    <dbReference type="NCBI Taxonomy" id="61180"/>
    <lineage>
        <taxon>Eukaryota</taxon>
        <taxon>Metazoa</taxon>
        <taxon>Ecdysozoa</taxon>
        <taxon>Nematoda</taxon>
        <taxon>Chromadorea</taxon>
        <taxon>Rhabditida</taxon>
        <taxon>Rhabditina</taxon>
        <taxon>Rhabditomorpha</taxon>
        <taxon>Strongyloidea</taxon>
        <taxon>Strongylidae</taxon>
        <taxon>Oesophagostomum</taxon>
    </lineage>
</organism>
<name>A0A0B1SN42_OESDE</name>
<evidence type="ECO:0000313" key="2">
    <source>
        <dbReference type="Proteomes" id="UP000053660"/>
    </source>
</evidence>
<dbReference type="AlphaFoldDB" id="A0A0B1SN42"/>
<dbReference type="EMBL" id="KN559548">
    <property type="protein sequence ID" value="KHJ86733.1"/>
    <property type="molecule type" value="Genomic_DNA"/>
</dbReference>
<reference evidence="1 2" key="1">
    <citation type="submission" date="2014-03" db="EMBL/GenBank/DDBJ databases">
        <title>Draft genome of the hookworm Oesophagostomum dentatum.</title>
        <authorList>
            <person name="Mitreva M."/>
        </authorList>
    </citation>
    <scope>NUCLEOTIDE SEQUENCE [LARGE SCALE GENOMIC DNA]</scope>
    <source>
        <strain evidence="1 2">OD-Hann</strain>
    </source>
</reference>
<dbReference type="SUPFAM" id="SSF56672">
    <property type="entry name" value="DNA/RNA polymerases"/>
    <property type="match status" value="1"/>
</dbReference>
<sequence>MEAARISSPGTVCFTSEDGRWKSDENRWKIVHRLSVKDRTTGSTIQGNGLCFITESANSLIGVMCPAFSVPAAGQKYNCRLVAEGGSKREVFKCKLGRCTKTKAKLVLRDNAIPVFKKKCPVPYASVTDLDKEIDQLVAEGVIPAVDHSEWVAPVVVVRKKNGNIRLCADISTGLNDALQLHQHPVPTAEEVFTKLNGGQLFTQIDFTEAYLQVEVGGDADD</sequence>
<dbReference type="InterPro" id="IPR043502">
    <property type="entry name" value="DNA/RNA_pol_sf"/>
</dbReference>
<gene>
    <name evidence="1" type="ORF">OESDEN_13508</name>
</gene>
<evidence type="ECO:0000313" key="1">
    <source>
        <dbReference type="EMBL" id="KHJ86733.1"/>
    </source>
</evidence>
<evidence type="ECO:0008006" key="3">
    <source>
        <dbReference type="Google" id="ProtNLM"/>
    </source>
</evidence>
<dbReference type="Gene3D" id="3.10.10.10">
    <property type="entry name" value="HIV Type 1 Reverse Transcriptase, subunit A, domain 1"/>
    <property type="match status" value="1"/>
</dbReference>
<dbReference type="PANTHER" id="PTHR37984:SF5">
    <property type="entry name" value="PROTEIN NYNRIN-LIKE"/>
    <property type="match status" value="1"/>
</dbReference>
<proteinExistence type="predicted"/>
<dbReference type="OrthoDB" id="5843452at2759"/>
<dbReference type="Proteomes" id="UP000053660">
    <property type="component" value="Unassembled WGS sequence"/>
</dbReference>